<reference evidence="9 10" key="1">
    <citation type="submission" date="2019-09" db="EMBL/GenBank/DDBJ databases">
        <title>Bird 10,000 Genomes (B10K) Project - Family phase.</title>
        <authorList>
            <person name="Zhang G."/>
        </authorList>
    </citation>
    <scope>NUCLEOTIDE SEQUENCE [LARGE SCALE GENOMIC DNA]</scope>
    <source>
        <strain evidence="9">B10K-DU-002-43</strain>
        <tissue evidence="9">Muscle</tissue>
    </source>
</reference>
<dbReference type="SUPFAM" id="SSF48726">
    <property type="entry name" value="Immunoglobulin"/>
    <property type="match status" value="1"/>
</dbReference>
<evidence type="ECO:0000256" key="7">
    <source>
        <dbReference type="ARBA" id="ARBA00023180"/>
    </source>
</evidence>
<dbReference type="Pfam" id="PF07686">
    <property type="entry name" value="V-set"/>
    <property type="match status" value="1"/>
</dbReference>
<protein>
    <submittedName>
        <fullName evidence="9">TVA4 protein</fullName>
    </submittedName>
</protein>
<dbReference type="InterPro" id="IPR013106">
    <property type="entry name" value="Ig_V-set"/>
</dbReference>
<evidence type="ECO:0000259" key="8">
    <source>
        <dbReference type="Pfam" id="PF07686"/>
    </source>
</evidence>
<keyword evidence="4" id="KW-0391">Immunity</keyword>
<organism evidence="9 10">
    <name type="scientific">Leiothrix lutea</name>
    <name type="common">Red-billed leiothrix</name>
    <name type="synonym">Sylvia lutea</name>
    <dbReference type="NCBI Taxonomy" id="36275"/>
    <lineage>
        <taxon>Eukaryota</taxon>
        <taxon>Metazoa</taxon>
        <taxon>Chordata</taxon>
        <taxon>Craniata</taxon>
        <taxon>Vertebrata</taxon>
        <taxon>Euteleostomi</taxon>
        <taxon>Archelosauria</taxon>
        <taxon>Archosauria</taxon>
        <taxon>Dinosauria</taxon>
        <taxon>Saurischia</taxon>
        <taxon>Theropoda</taxon>
        <taxon>Coelurosauria</taxon>
        <taxon>Aves</taxon>
        <taxon>Neognathae</taxon>
        <taxon>Neoaves</taxon>
        <taxon>Telluraves</taxon>
        <taxon>Australaves</taxon>
        <taxon>Passeriformes</taxon>
        <taxon>Sylvioidea</taxon>
        <taxon>Leiothrichidae</taxon>
        <taxon>Leiothrix</taxon>
    </lineage>
</organism>
<keyword evidence="6" id="KW-1015">Disulfide bond</keyword>
<sequence>VAVAVVRAQVQQEPFLETTVGTAVTINCSHPNIRSSDWIHFYRQIPSQSPELVAVAAKSSRDMQDTEGRLLVSADRRSSALWLRRPGRGDAAVYYCALGP</sequence>
<dbReference type="PANTHER" id="PTHR19433:SF111">
    <property type="entry name" value="T CELL RECEPTOR ALPHA VARIABLE 4"/>
    <property type="match status" value="1"/>
</dbReference>
<evidence type="ECO:0000256" key="3">
    <source>
        <dbReference type="ARBA" id="ARBA00022729"/>
    </source>
</evidence>
<evidence type="ECO:0000256" key="5">
    <source>
        <dbReference type="ARBA" id="ARBA00023136"/>
    </source>
</evidence>
<keyword evidence="3" id="KW-0732">Signal</keyword>
<dbReference type="Gene3D" id="2.60.40.10">
    <property type="entry name" value="Immunoglobulins"/>
    <property type="match status" value="1"/>
</dbReference>
<dbReference type="EMBL" id="VXBY01011389">
    <property type="protein sequence ID" value="NXP43234.1"/>
    <property type="molecule type" value="Genomic_DNA"/>
</dbReference>
<evidence type="ECO:0000256" key="4">
    <source>
        <dbReference type="ARBA" id="ARBA00022859"/>
    </source>
</evidence>
<dbReference type="InterPro" id="IPR052051">
    <property type="entry name" value="TCR_complex_component"/>
</dbReference>
<evidence type="ECO:0000256" key="2">
    <source>
        <dbReference type="ARBA" id="ARBA00022475"/>
    </source>
</evidence>
<dbReference type="PANTHER" id="PTHR19433">
    <property type="entry name" value="T-CELL RECEPTOR ALPHA CHAIN V REGION-RELATED"/>
    <property type="match status" value="1"/>
</dbReference>
<comment type="caution">
    <text evidence="9">The sequence shown here is derived from an EMBL/GenBank/DDBJ whole genome shotgun (WGS) entry which is preliminary data.</text>
</comment>
<dbReference type="GO" id="GO:0009617">
    <property type="term" value="P:response to bacterium"/>
    <property type="evidence" value="ECO:0007669"/>
    <property type="project" value="TreeGrafter"/>
</dbReference>
<accession>A0A7L2ADD6</accession>
<feature type="non-terminal residue" evidence="9">
    <location>
        <position position="100"/>
    </location>
</feature>
<dbReference type="GO" id="GO:0002376">
    <property type="term" value="P:immune system process"/>
    <property type="evidence" value="ECO:0007669"/>
    <property type="project" value="UniProtKB-KW"/>
</dbReference>
<dbReference type="AlphaFoldDB" id="A0A7L2ADD6"/>
<comment type="subcellular location">
    <subcellularLocation>
        <location evidence="1">Cell membrane</location>
    </subcellularLocation>
</comment>
<keyword evidence="5" id="KW-0472">Membrane</keyword>
<evidence type="ECO:0000256" key="1">
    <source>
        <dbReference type="ARBA" id="ARBA00004236"/>
    </source>
</evidence>
<dbReference type="Proteomes" id="UP000524007">
    <property type="component" value="Unassembled WGS sequence"/>
</dbReference>
<keyword evidence="10" id="KW-1185">Reference proteome</keyword>
<proteinExistence type="predicted"/>
<evidence type="ECO:0000313" key="10">
    <source>
        <dbReference type="Proteomes" id="UP000524007"/>
    </source>
</evidence>
<dbReference type="GO" id="GO:0005886">
    <property type="term" value="C:plasma membrane"/>
    <property type="evidence" value="ECO:0007669"/>
    <property type="project" value="UniProtKB-SubCell"/>
</dbReference>
<feature type="non-terminal residue" evidence="9">
    <location>
        <position position="1"/>
    </location>
</feature>
<gene>
    <name evidence="9" type="primary">Trav4</name>
    <name evidence="9" type="ORF">LEILUT_R02661</name>
</gene>
<dbReference type="InterPro" id="IPR013783">
    <property type="entry name" value="Ig-like_fold"/>
</dbReference>
<dbReference type="InterPro" id="IPR036179">
    <property type="entry name" value="Ig-like_dom_sf"/>
</dbReference>
<keyword evidence="7" id="KW-0325">Glycoprotein</keyword>
<name>A0A7L2ADD6_LEILU</name>
<evidence type="ECO:0000256" key="6">
    <source>
        <dbReference type="ARBA" id="ARBA00023157"/>
    </source>
</evidence>
<feature type="domain" description="Immunoglobulin V-set" evidence="8">
    <location>
        <begin position="13"/>
        <end position="98"/>
    </location>
</feature>
<evidence type="ECO:0000313" key="9">
    <source>
        <dbReference type="EMBL" id="NXP43234.1"/>
    </source>
</evidence>
<keyword evidence="2" id="KW-1003">Cell membrane</keyword>